<sequence length="220" mass="24062">MNITPSLHAALGMVLALVCGTAVAQASPGTPPAGTLEERLNVILQDPQQVETYARMGQKVSLFCANCHGDGGNSVKSDVPNLAGQNPTYLLTQVRQFADGSRRYEFMERLIKAMSVDERLGVAVYYARQSVKPQPVHDAALVAEGKKYYDKVCWRCHGEQGRGSESFARVAGQQTDYLTQTLKNYRGSVGTRVNPLMTANTRQMTDADLRAVVAYVSSMR</sequence>
<keyword evidence="4" id="KW-0249">Electron transport</keyword>
<dbReference type="RefSeq" id="WP_068167455.1">
    <property type="nucleotide sequence ID" value="NZ_AOGK01000020.1"/>
</dbReference>
<dbReference type="Gene3D" id="1.10.760.10">
    <property type="entry name" value="Cytochrome c-like domain"/>
    <property type="match status" value="2"/>
</dbReference>
<keyword evidence="10" id="KW-1185">Reference proteome</keyword>
<dbReference type="InterPro" id="IPR009056">
    <property type="entry name" value="Cyt_c-like_dom"/>
</dbReference>
<dbReference type="InterPro" id="IPR036909">
    <property type="entry name" value="Cyt_c-like_dom_sf"/>
</dbReference>
<feature type="domain" description="Cytochrome c" evidence="8">
    <location>
        <begin position="52"/>
        <end position="130"/>
    </location>
</feature>
<keyword evidence="2 6" id="KW-0349">Heme</keyword>
<evidence type="ECO:0000256" key="4">
    <source>
        <dbReference type="ARBA" id="ARBA00022982"/>
    </source>
</evidence>
<evidence type="ECO:0000259" key="8">
    <source>
        <dbReference type="PROSITE" id="PS51007"/>
    </source>
</evidence>
<evidence type="ECO:0000256" key="7">
    <source>
        <dbReference type="SAM" id="SignalP"/>
    </source>
</evidence>
<dbReference type="SUPFAM" id="SSF46626">
    <property type="entry name" value="Cytochrome c"/>
    <property type="match status" value="2"/>
</dbReference>
<dbReference type="Pfam" id="PF00034">
    <property type="entry name" value="Cytochrom_C"/>
    <property type="match status" value="1"/>
</dbReference>
<dbReference type="AlphaFoldDB" id="A0A9X4NW60"/>
<dbReference type="InterPro" id="IPR050597">
    <property type="entry name" value="Cytochrome_c_Oxidase_Subunit"/>
</dbReference>
<evidence type="ECO:0000256" key="6">
    <source>
        <dbReference type="PROSITE-ProRule" id="PRU00433"/>
    </source>
</evidence>
<keyword evidence="3 6" id="KW-0479">Metal-binding</keyword>
<protein>
    <submittedName>
        <fullName evidence="9">Class I cytochrome c</fullName>
    </submittedName>
</protein>
<accession>A0A9X4NW60</accession>
<evidence type="ECO:0000256" key="2">
    <source>
        <dbReference type="ARBA" id="ARBA00022617"/>
    </source>
</evidence>
<dbReference type="PANTHER" id="PTHR33751">
    <property type="entry name" value="CBB3-TYPE CYTOCHROME C OXIDASE SUBUNIT FIXP"/>
    <property type="match status" value="1"/>
</dbReference>
<evidence type="ECO:0000313" key="10">
    <source>
        <dbReference type="Proteomes" id="UP001152876"/>
    </source>
</evidence>
<name>A0A9X4NW60_9BURK</name>
<evidence type="ECO:0000313" key="9">
    <source>
        <dbReference type="EMBL" id="MDG5977394.1"/>
    </source>
</evidence>
<keyword evidence="7" id="KW-0732">Signal</keyword>
<evidence type="ECO:0000256" key="3">
    <source>
        <dbReference type="ARBA" id="ARBA00022723"/>
    </source>
</evidence>
<evidence type="ECO:0000256" key="5">
    <source>
        <dbReference type="ARBA" id="ARBA00023004"/>
    </source>
</evidence>
<organism evidence="9 10">
    <name type="scientific">Hydrogenophaga taeniospiralis CCUG 15921</name>
    <dbReference type="NCBI Taxonomy" id="1281780"/>
    <lineage>
        <taxon>Bacteria</taxon>
        <taxon>Pseudomonadati</taxon>
        <taxon>Pseudomonadota</taxon>
        <taxon>Betaproteobacteria</taxon>
        <taxon>Burkholderiales</taxon>
        <taxon>Comamonadaceae</taxon>
        <taxon>Hydrogenophaga</taxon>
    </lineage>
</organism>
<feature type="domain" description="Cytochrome c" evidence="8">
    <location>
        <begin position="140"/>
        <end position="220"/>
    </location>
</feature>
<dbReference type="GO" id="GO:0020037">
    <property type="term" value="F:heme binding"/>
    <property type="evidence" value="ECO:0007669"/>
    <property type="project" value="InterPro"/>
</dbReference>
<feature type="signal peptide" evidence="7">
    <location>
        <begin position="1"/>
        <end position="24"/>
    </location>
</feature>
<dbReference type="EMBL" id="AOGK01000020">
    <property type="protein sequence ID" value="MDG5977394.1"/>
    <property type="molecule type" value="Genomic_DNA"/>
</dbReference>
<keyword evidence="1" id="KW-0813">Transport</keyword>
<comment type="caution">
    <text evidence="9">The sequence shown here is derived from an EMBL/GenBank/DDBJ whole genome shotgun (WGS) entry which is preliminary data.</text>
</comment>
<dbReference type="GO" id="GO:0009055">
    <property type="term" value="F:electron transfer activity"/>
    <property type="evidence" value="ECO:0007669"/>
    <property type="project" value="InterPro"/>
</dbReference>
<dbReference type="PANTHER" id="PTHR33751:SF9">
    <property type="entry name" value="CYTOCHROME C4"/>
    <property type="match status" value="1"/>
</dbReference>
<keyword evidence="5 6" id="KW-0408">Iron</keyword>
<dbReference type="GO" id="GO:0046872">
    <property type="term" value="F:metal ion binding"/>
    <property type="evidence" value="ECO:0007669"/>
    <property type="project" value="UniProtKB-KW"/>
</dbReference>
<dbReference type="PROSITE" id="PS51007">
    <property type="entry name" value="CYTC"/>
    <property type="match status" value="2"/>
</dbReference>
<gene>
    <name evidence="9" type="ORF">H010_19207</name>
</gene>
<reference evidence="9" key="1">
    <citation type="submission" date="2013-01" db="EMBL/GenBank/DDBJ databases">
        <title>Genome draft of Hydrogenophaga taeniospiralis 2K1.</title>
        <authorList>
            <person name="Gomila M."/>
            <person name="Lalucat J."/>
        </authorList>
    </citation>
    <scope>NUCLEOTIDE SEQUENCE</scope>
    <source>
        <strain evidence="9">CCUG 15921</strain>
    </source>
</reference>
<proteinExistence type="predicted"/>
<evidence type="ECO:0000256" key="1">
    <source>
        <dbReference type="ARBA" id="ARBA00022448"/>
    </source>
</evidence>
<feature type="chain" id="PRO_5040868571" evidence="7">
    <location>
        <begin position="25"/>
        <end position="220"/>
    </location>
</feature>
<dbReference type="Proteomes" id="UP001152876">
    <property type="component" value="Unassembled WGS sequence"/>
</dbReference>